<reference evidence="8 9" key="1">
    <citation type="submission" date="2019-02" db="EMBL/GenBank/DDBJ databases">
        <title>Shewanella sp. D4-2 isolated from Dokdo Island.</title>
        <authorList>
            <person name="Baek K."/>
        </authorList>
    </citation>
    <scope>NUCLEOTIDE SEQUENCE [LARGE SCALE GENOMIC DNA]</scope>
    <source>
        <strain evidence="8 9">D4-2</strain>
    </source>
</reference>
<evidence type="ECO:0000256" key="1">
    <source>
        <dbReference type="ARBA" id="ARBA00006586"/>
    </source>
</evidence>
<dbReference type="GO" id="GO:0017000">
    <property type="term" value="P:antibiotic biosynthetic process"/>
    <property type="evidence" value="ECO:0007669"/>
    <property type="project" value="InterPro"/>
</dbReference>
<dbReference type="AlphaFoldDB" id="A0A411PMM9"/>
<dbReference type="GO" id="GO:0046872">
    <property type="term" value="F:metal ion binding"/>
    <property type="evidence" value="ECO:0007669"/>
    <property type="project" value="UniProtKB-KW"/>
</dbReference>
<protein>
    <submittedName>
        <fullName evidence="8">Penicillin acylase family protein</fullName>
    </submittedName>
</protein>
<evidence type="ECO:0000256" key="3">
    <source>
        <dbReference type="ARBA" id="ARBA00023145"/>
    </source>
</evidence>
<evidence type="ECO:0000256" key="7">
    <source>
        <dbReference type="SAM" id="Phobius"/>
    </source>
</evidence>
<proteinExistence type="inferred from homology"/>
<dbReference type="SUPFAM" id="SSF56235">
    <property type="entry name" value="N-terminal nucleophile aminohydrolases (Ntn hydrolases)"/>
    <property type="match status" value="1"/>
</dbReference>
<sequence>MITITKFALSSVIGLALLVIVALLAALYLSLPKLSDSISAESVANKVTINRDNIGTAIISAISRADAAYGLGYAHGQDRFFQMDLLRRNAAGELSQIFGDKALKLDKKRRFHQFRKRALAIVESLPVEDKTLLDSYSKGVNAALAKQSVHSFEYLLTNTRPAPWQAEDSLLVIFSMYLDLQSNTVTRDLTLTQIQQQFGYEMVEFLIQPSPYQAALDGSELALKALPIPSLKHNDITSAQVSKIESVELVGSNNWAVSGALTESGHGMVSDDMHLSFAVPIIWYRAQLNYVADSDIFSADKANKPVQVTGVSLPGAPAIVVGTNNSVAWGFTNAYIDTADWVKLNGEPTYTVEEIITSKDGEHIYQLEMSDYGPVKTIGDDKYALSWVAHQAYAVDMGLIALEQVSDVTELSEAVVDFGMPVQNIVAADKYGSIAWKLSGAIPSRMQPADTAINADKFNADAWLTDETNIPEQINPAINRIWTANSRVVSATEHQRMGDGGYALGARASQIRDGMFAKKRFDEQDFYQLQLDNQAQFLTPWHRYLVTHLEQDSQTFIKDLKQLREWQGCACKESVGYTLVKYFRQEMIDRVFAPVETKLQKHGLSLSVVKRYLEPAIWQLIRQESDDWLPAGMASWEQLTVEAYQDARNKLLAKYSDGQQLTDLAWGKVNALKVQHPFSKQVPILSKWLDMPTHAGFGDTFMPSVQGASFGASQRFIVQPGFEENGILTVPGGQSGHPMSDYYRSGFNDYVNQRHTPLMPGAIVHSIDISPKP</sequence>
<accession>A0A411PMM9</accession>
<keyword evidence="6" id="KW-0479">Metal-binding</keyword>
<comment type="cofactor">
    <cofactor evidence="6">
        <name>Ca(2+)</name>
        <dbReference type="ChEBI" id="CHEBI:29108"/>
    </cofactor>
    <text evidence="6">Binds 1 Ca(2+) ion per dimer.</text>
</comment>
<comment type="subunit">
    <text evidence="4">Heterodimer of an alpha subunit and a beta subunit processed from the same precursor.</text>
</comment>
<dbReference type="InterPro" id="IPR029055">
    <property type="entry name" value="Ntn_hydrolases_N"/>
</dbReference>
<dbReference type="GO" id="GO:0016811">
    <property type="term" value="F:hydrolase activity, acting on carbon-nitrogen (but not peptide) bonds, in linear amides"/>
    <property type="evidence" value="ECO:0007669"/>
    <property type="project" value="InterPro"/>
</dbReference>
<evidence type="ECO:0000313" key="8">
    <source>
        <dbReference type="EMBL" id="QBF84766.1"/>
    </source>
</evidence>
<dbReference type="EMBL" id="CP036200">
    <property type="protein sequence ID" value="QBF84766.1"/>
    <property type="molecule type" value="Genomic_DNA"/>
</dbReference>
<dbReference type="InterPro" id="IPR023343">
    <property type="entry name" value="Penicillin_amidase_dom1"/>
</dbReference>
<dbReference type="InterPro" id="IPR043147">
    <property type="entry name" value="Penicillin_amidase_A-knob"/>
</dbReference>
<dbReference type="InterPro" id="IPR014395">
    <property type="entry name" value="Pen/GL7ACA/AHL_acylase"/>
</dbReference>
<dbReference type="Gene3D" id="2.30.120.10">
    <property type="match status" value="1"/>
</dbReference>
<dbReference type="Gene3D" id="3.60.20.10">
    <property type="entry name" value="Glutamine Phosphoribosylpyrophosphate, subunit 1, domain 1"/>
    <property type="match status" value="1"/>
</dbReference>
<evidence type="ECO:0000256" key="6">
    <source>
        <dbReference type="PIRSR" id="PIRSR001227-2"/>
    </source>
</evidence>
<dbReference type="Proteomes" id="UP000291106">
    <property type="component" value="Chromosome"/>
</dbReference>
<feature type="binding site" evidence="6">
    <location>
        <position position="340"/>
    </location>
    <ligand>
        <name>Ca(2+)</name>
        <dbReference type="ChEBI" id="CHEBI:29108"/>
    </ligand>
</feature>
<keyword evidence="7" id="KW-0472">Membrane</keyword>
<dbReference type="Gene3D" id="1.10.439.10">
    <property type="entry name" value="Penicillin Amidohydrolase, domain 1"/>
    <property type="match status" value="1"/>
</dbReference>
<dbReference type="Pfam" id="PF01804">
    <property type="entry name" value="Penicil_amidase"/>
    <property type="match status" value="1"/>
</dbReference>
<dbReference type="KEGG" id="smai:EXU30_02670"/>
<organism evidence="8 9">
    <name type="scientific">Shewanella maritima</name>
    <dbReference type="NCBI Taxonomy" id="2520507"/>
    <lineage>
        <taxon>Bacteria</taxon>
        <taxon>Pseudomonadati</taxon>
        <taxon>Pseudomonadota</taxon>
        <taxon>Gammaproteobacteria</taxon>
        <taxon>Alteromonadales</taxon>
        <taxon>Shewanellaceae</taxon>
        <taxon>Shewanella</taxon>
    </lineage>
</organism>
<evidence type="ECO:0000313" key="9">
    <source>
        <dbReference type="Proteomes" id="UP000291106"/>
    </source>
</evidence>
<comment type="similarity">
    <text evidence="1">Belongs to the peptidase S45 family.</text>
</comment>
<dbReference type="PANTHER" id="PTHR34218">
    <property type="entry name" value="PEPTIDASE S45 PENICILLIN AMIDASE"/>
    <property type="match status" value="1"/>
</dbReference>
<feature type="active site" description="Nucleophile" evidence="5">
    <location>
        <position position="252"/>
    </location>
</feature>
<keyword evidence="3" id="KW-0865">Zymogen</keyword>
<dbReference type="InterPro" id="IPR002692">
    <property type="entry name" value="S45"/>
</dbReference>
<feature type="transmembrane region" description="Helical" evidence="7">
    <location>
        <begin position="7"/>
        <end position="29"/>
    </location>
</feature>
<dbReference type="Gene3D" id="1.10.1400.10">
    <property type="match status" value="1"/>
</dbReference>
<dbReference type="CDD" id="cd03747">
    <property type="entry name" value="Ntn_PGA_like"/>
    <property type="match status" value="1"/>
</dbReference>
<keyword evidence="9" id="KW-1185">Reference proteome</keyword>
<dbReference type="PANTHER" id="PTHR34218:SF4">
    <property type="entry name" value="ACYL-HOMOSERINE LACTONE ACYLASE QUIP"/>
    <property type="match status" value="1"/>
</dbReference>
<feature type="binding site" evidence="6">
    <location>
        <position position="337"/>
    </location>
    <ligand>
        <name>Ca(2+)</name>
        <dbReference type="ChEBI" id="CHEBI:29108"/>
    </ligand>
</feature>
<dbReference type="OrthoDB" id="9760084at2"/>
<gene>
    <name evidence="8" type="ORF">EXU30_02670</name>
</gene>
<keyword evidence="7" id="KW-0812">Transmembrane</keyword>
<name>A0A411PMM9_9GAMM</name>
<keyword evidence="6" id="KW-0106">Calcium</keyword>
<keyword evidence="2" id="KW-0378">Hydrolase</keyword>
<evidence type="ECO:0000256" key="5">
    <source>
        <dbReference type="PIRSR" id="PIRSR001227-1"/>
    </source>
</evidence>
<evidence type="ECO:0000256" key="4">
    <source>
        <dbReference type="ARBA" id="ARBA00038735"/>
    </source>
</evidence>
<dbReference type="InterPro" id="IPR043146">
    <property type="entry name" value="Penicillin_amidase_N_B-knob"/>
</dbReference>
<keyword evidence="7" id="KW-1133">Transmembrane helix</keyword>
<evidence type="ECO:0000256" key="2">
    <source>
        <dbReference type="ARBA" id="ARBA00022801"/>
    </source>
</evidence>
<dbReference type="PIRSF" id="PIRSF001227">
    <property type="entry name" value="Pen_acylase"/>
    <property type="match status" value="1"/>
</dbReference>